<protein>
    <submittedName>
        <fullName evidence="3">Nucleotide-binding universal stress UspA family protein</fullName>
    </submittedName>
</protein>
<evidence type="ECO:0000259" key="2">
    <source>
        <dbReference type="Pfam" id="PF00582"/>
    </source>
</evidence>
<dbReference type="PANTHER" id="PTHR46268:SF15">
    <property type="entry name" value="UNIVERSAL STRESS PROTEIN HP_0031"/>
    <property type="match status" value="1"/>
</dbReference>
<dbReference type="PRINTS" id="PR01438">
    <property type="entry name" value="UNVRSLSTRESS"/>
</dbReference>
<dbReference type="PANTHER" id="PTHR46268">
    <property type="entry name" value="STRESS RESPONSE PROTEIN NHAX"/>
    <property type="match status" value="1"/>
</dbReference>
<feature type="domain" description="UspA" evidence="2">
    <location>
        <begin position="155"/>
        <end position="276"/>
    </location>
</feature>
<dbReference type="Proteomes" id="UP000533306">
    <property type="component" value="Unassembled WGS sequence"/>
</dbReference>
<dbReference type="InterPro" id="IPR006015">
    <property type="entry name" value="Universal_stress_UspA"/>
</dbReference>
<dbReference type="EMBL" id="JACHEU010000004">
    <property type="protein sequence ID" value="MBB6014227.1"/>
    <property type="molecule type" value="Genomic_DNA"/>
</dbReference>
<organism evidence="3 4">
    <name type="scientific">Aquamicrobium lusatiense</name>
    <dbReference type="NCBI Taxonomy" id="89772"/>
    <lineage>
        <taxon>Bacteria</taxon>
        <taxon>Pseudomonadati</taxon>
        <taxon>Pseudomonadota</taxon>
        <taxon>Alphaproteobacteria</taxon>
        <taxon>Hyphomicrobiales</taxon>
        <taxon>Phyllobacteriaceae</taxon>
        <taxon>Aquamicrobium</taxon>
    </lineage>
</organism>
<dbReference type="Pfam" id="PF00582">
    <property type="entry name" value="Usp"/>
    <property type="match status" value="1"/>
</dbReference>
<gene>
    <name evidence="3" type="ORF">HNR59_003621</name>
</gene>
<dbReference type="CDD" id="cd00293">
    <property type="entry name" value="USP-like"/>
    <property type="match status" value="1"/>
</dbReference>
<comment type="similarity">
    <text evidence="1">Belongs to the universal stress protein A family.</text>
</comment>
<keyword evidence="4" id="KW-1185">Reference proteome</keyword>
<comment type="caution">
    <text evidence="3">The sequence shown here is derived from an EMBL/GenBank/DDBJ whole genome shotgun (WGS) entry which is preliminary data.</text>
</comment>
<name>A0A7W9S502_9HYPH</name>
<dbReference type="SUPFAM" id="SSF52402">
    <property type="entry name" value="Adenine nucleotide alpha hydrolases-like"/>
    <property type="match status" value="1"/>
</dbReference>
<dbReference type="InterPro" id="IPR006016">
    <property type="entry name" value="UspA"/>
</dbReference>
<evidence type="ECO:0000256" key="1">
    <source>
        <dbReference type="ARBA" id="ARBA00008791"/>
    </source>
</evidence>
<reference evidence="3 4" key="1">
    <citation type="submission" date="2020-08" db="EMBL/GenBank/DDBJ databases">
        <title>Genomic Encyclopedia of Type Strains, Phase IV (KMG-IV): sequencing the most valuable type-strain genomes for metagenomic binning, comparative biology and taxonomic classification.</title>
        <authorList>
            <person name="Goeker M."/>
        </authorList>
    </citation>
    <scope>NUCLEOTIDE SEQUENCE [LARGE SCALE GENOMIC DNA]</scope>
    <source>
        <strain evidence="3 4">DSM 11099</strain>
    </source>
</reference>
<dbReference type="Gene3D" id="3.40.50.12370">
    <property type="match status" value="1"/>
</dbReference>
<sequence>MKTQLFVPLVTHPDANADGLAGQVAAIAAGMDAGIHALAINVSIPNVSTALSKLLLNTPDLIRQAEAESRRRGEHLLDLLRENAHKAAAEFDAQTIAVALPLLAETAAQQARYYDFSLVGLDAGNQTARATAEAVVFGSGRPALLVPETTKPSAFDNIAIAWDGSRVAARALADARPFLERASAVSVITVVDEKPLKNAGDEERLAAALRQRGVNATASTVKAQGRPIAEALQQEALQRGCQLLVMGGYGHSRLRDFVLGGATEGVLNNLVMPVLLSH</sequence>
<accession>A0A7W9S502</accession>
<evidence type="ECO:0000313" key="3">
    <source>
        <dbReference type="EMBL" id="MBB6014227.1"/>
    </source>
</evidence>
<evidence type="ECO:0000313" key="4">
    <source>
        <dbReference type="Proteomes" id="UP000533306"/>
    </source>
</evidence>
<proteinExistence type="inferred from homology"/>
<dbReference type="RefSeq" id="WP_183832401.1">
    <property type="nucleotide sequence ID" value="NZ_JACHEU010000004.1"/>
</dbReference>
<dbReference type="AlphaFoldDB" id="A0A7W9S502"/>